<proteinExistence type="inferred from homology"/>
<keyword evidence="5" id="KW-1185">Reference proteome</keyword>
<dbReference type="InterPro" id="IPR039742">
    <property type="entry name" value="Shq1"/>
</dbReference>
<accession>A0A9Q0RBI3</accession>
<name>A0A9Q0RBI3_ANAIG</name>
<dbReference type="EMBL" id="JAPDFW010000070">
    <property type="protein sequence ID" value="KAJ5074216.1"/>
    <property type="molecule type" value="Genomic_DNA"/>
</dbReference>
<feature type="coiled-coil region" evidence="2">
    <location>
        <begin position="200"/>
        <end position="234"/>
    </location>
</feature>
<protein>
    <recommendedName>
        <fullName evidence="3">Shq1 C-terminal domain-containing protein</fullName>
    </recommendedName>
</protein>
<sequence>MADYALSFEFSHVFEFRPFWIRIQNKQKKSKNKNSQFKIRFSTNEKKIMTNLPNKEYLISNPKEILYSLIEIIFAFSYDNRTNLGEPTVESAWNITKLSGTLSWFDTYSSIKESFISCIRRSLVYPLYRNWNLSMKILEDTKIIFSQGKTQVLKCLLKIKDIFDHHELKWHLSKIYIDDFCVWFQKSSSNQLFQNISQELQKIQIKKSEINWNLEEIEKEVEKQKEENEIENEIGDVD</sequence>
<evidence type="ECO:0000259" key="3">
    <source>
        <dbReference type="Pfam" id="PF04925"/>
    </source>
</evidence>
<keyword evidence="2" id="KW-0175">Coiled coil</keyword>
<comment type="caution">
    <text evidence="4">The sequence shown here is derived from an EMBL/GenBank/DDBJ whole genome shotgun (WGS) entry which is preliminary data.</text>
</comment>
<gene>
    <name evidence="4" type="ORF">M0811_00845</name>
</gene>
<organism evidence="4 5">
    <name type="scientific">Anaeramoeba ignava</name>
    <name type="common">Anaerobic marine amoeba</name>
    <dbReference type="NCBI Taxonomy" id="1746090"/>
    <lineage>
        <taxon>Eukaryota</taxon>
        <taxon>Metamonada</taxon>
        <taxon>Anaeramoebidae</taxon>
        <taxon>Anaeramoeba</taxon>
    </lineage>
</organism>
<evidence type="ECO:0000256" key="2">
    <source>
        <dbReference type="SAM" id="Coils"/>
    </source>
</evidence>
<dbReference type="PANTHER" id="PTHR12967">
    <property type="entry name" value="PROTEIN SHQ1 HOMOLOG"/>
    <property type="match status" value="1"/>
</dbReference>
<dbReference type="GO" id="GO:0005654">
    <property type="term" value="C:nucleoplasm"/>
    <property type="evidence" value="ECO:0007669"/>
    <property type="project" value="TreeGrafter"/>
</dbReference>
<dbReference type="AlphaFoldDB" id="A0A9Q0RBI3"/>
<evidence type="ECO:0000313" key="5">
    <source>
        <dbReference type="Proteomes" id="UP001149090"/>
    </source>
</evidence>
<dbReference type="GO" id="GO:0051082">
    <property type="term" value="F:unfolded protein binding"/>
    <property type="evidence" value="ECO:0007669"/>
    <property type="project" value="TreeGrafter"/>
</dbReference>
<dbReference type="OrthoDB" id="73639at2759"/>
<dbReference type="Proteomes" id="UP001149090">
    <property type="component" value="Unassembled WGS sequence"/>
</dbReference>
<dbReference type="InterPro" id="IPR007009">
    <property type="entry name" value="Shq1_C"/>
</dbReference>
<dbReference type="GO" id="GO:0005737">
    <property type="term" value="C:cytoplasm"/>
    <property type="evidence" value="ECO:0007669"/>
    <property type="project" value="TreeGrafter"/>
</dbReference>
<evidence type="ECO:0000256" key="1">
    <source>
        <dbReference type="ARBA" id="ARBA00005607"/>
    </source>
</evidence>
<feature type="domain" description="Shq1 C-terminal" evidence="3">
    <location>
        <begin position="31"/>
        <end position="214"/>
    </location>
</feature>
<reference evidence="4" key="1">
    <citation type="submission" date="2022-10" db="EMBL/GenBank/DDBJ databases">
        <title>Novel sulphate-reducing endosymbionts in the free-living metamonad Anaeramoeba.</title>
        <authorList>
            <person name="Jerlstrom-Hultqvist J."/>
            <person name="Cepicka I."/>
            <person name="Gallot-Lavallee L."/>
            <person name="Salas-Leiva D."/>
            <person name="Curtis B.A."/>
            <person name="Zahonova K."/>
            <person name="Pipaliya S."/>
            <person name="Dacks J."/>
            <person name="Roger A.J."/>
        </authorList>
    </citation>
    <scope>NUCLEOTIDE SEQUENCE</scope>
    <source>
        <strain evidence="4">BMAN</strain>
    </source>
</reference>
<dbReference type="PANTHER" id="PTHR12967:SF0">
    <property type="entry name" value="PROTEIN SHQ1 HOMOLOG"/>
    <property type="match status" value="1"/>
</dbReference>
<comment type="similarity">
    <text evidence="1">Belongs to the SHQ1 family.</text>
</comment>
<dbReference type="GO" id="GO:0000493">
    <property type="term" value="P:box H/ACA snoRNP assembly"/>
    <property type="evidence" value="ECO:0007669"/>
    <property type="project" value="InterPro"/>
</dbReference>
<dbReference type="Pfam" id="PF04925">
    <property type="entry name" value="SHQ1"/>
    <property type="match status" value="1"/>
</dbReference>
<evidence type="ECO:0000313" key="4">
    <source>
        <dbReference type="EMBL" id="KAJ5074216.1"/>
    </source>
</evidence>